<keyword evidence="4" id="KW-1185">Reference proteome</keyword>
<gene>
    <name evidence="3" type="ORF">EDS130_LOCUS32649</name>
    <name evidence="2" type="ORF">XAT740_LOCUS13973</name>
</gene>
<dbReference type="PANTHER" id="PTHR32046">
    <property type="entry name" value="G DOMAIN-CONTAINING PROTEIN"/>
    <property type="match status" value="1"/>
</dbReference>
<dbReference type="OrthoDB" id="2386367at2759"/>
<dbReference type="EMBL" id="CAJNOR010000826">
    <property type="protein sequence ID" value="CAF1015902.1"/>
    <property type="molecule type" value="Genomic_DNA"/>
</dbReference>
<dbReference type="InterPro" id="IPR027417">
    <property type="entry name" value="P-loop_NTPase"/>
</dbReference>
<evidence type="ECO:0000313" key="2">
    <source>
        <dbReference type="EMBL" id="CAF1015902.1"/>
    </source>
</evidence>
<dbReference type="Proteomes" id="UP000663828">
    <property type="component" value="Unassembled WGS sequence"/>
</dbReference>
<protein>
    <recommendedName>
        <fullName evidence="5">G domain-containing protein</fullName>
    </recommendedName>
</protein>
<comment type="caution">
    <text evidence="2">The sequence shown here is derived from an EMBL/GenBank/DDBJ whole genome shotgun (WGS) entry which is preliminary data.</text>
</comment>
<reference evidence="2" key="1">
    <citation type="submission" date="2021-02" db="EMBL/GenBank/DDBJ databases">
        <authorList>
            <person name="Nowell W R."/>
        </authorList>
    </citation>
    <scope>NUCLEOTIDE SEQUENCE</scope>
</reference>
<dbReference type="EMBL" id="CAJNOJ010000252">
    <property type="protein sequence ID" value="CAF1339415.1"/>
    <property type="molecule type" value="Genomic_DNA"/>
</dbReference>
<evidence type="ECO:0008006" key="5">
    <source>
        <dbReference type="Google" id="ProtNLM"/>
    </source>
</evidence>
<keyword evidence="1" id="KW-0175">Coiled coil</keyword>
<dbReference type="SUPFAM" id="SSF52540">
    <property type="entry name" value="P-loop containing nucleoside triphosphate hydrolases"/>
    <property type="match status" value="1"/>
</dbReference>
<name>A0A814HXG1_ADIRI</name>
<evidence type="ECO:0000313" key="3">
    <source>
        <dbReference type="EMBL" id="CAF1339415.1"/>
    </source>
</evidence>
<evidence type="ECO:0000313" key="4">
    <source>
        <dbReference type="Proteomes" id="UP000663828"/>
    </source>
</evidence>
<dbReference type="AlphaFoldDB" id="A0A814HXG1"/>
<proteinExistence type="predicted"/>
<feature type="coiled-coil region" evidence="1">
    <location>
        <begin position="426"/>
        <end position="477"/>
    </location>
</feature>
<dbReference type="PANTHER" id="PTHR32046:SF12">
    <property type="entry name" value="AIG1-TYPE G DOMAIN-CONTAINING PROTEIN"/>
    <property type="match status" value="1"/>
</dbReference>
<organism evidence="2 4">
    <name type="scientific">Adineta ricciae</name>
    <name type="common">Rotifer</name>
    <dbReference type="NCBI Taxonomy" id="249248"/>
    <lineage>
        <taxon>Eukaryota</taxon>
        <taxon>Metazoa</taxon>
        <taxon>Spiralia</taxon>
        <taxon>Gnathifera</taxon>
        <taxon>Rotifera</taxon>
        <taxon>Eurotatoria</taxon>
        <taxon>Bdelloidea</taxon>
        <taxon>Adinetida</taxon>
        <taxon>Adinetidae</taxon>
        <taxon>Adineta</taxon>
    </lineage>
</organism>
<accession>A0A814HXG1</accession>
<sequence>MSSSYSFRTTEVTIGKRSEPDIVIAFIGESGSGKSTCINYFANYFTGSSFDRRNHYSDMKIVIPNRLFPKPNFTANSEQHTERNVHDNTMSQTQECSVYDFQYKGQCIRVIDTPGFNDTDSTKDDKNVQKILRQIAQLSFITAIIITINGTNIRLSTSIKATLSQLRGSLPDSVFNNLFFIFTNCTEETRNFDVRLLVEFHPSPDRLFHMQNSLFSIKDKSILENDRLVGKMEQTWEDSVETMGEIMDKIRSTSAASVQEFEEMRIQRERLLAHKENLILKQKSLLETMKQLDIEKSRLQNASNDRKENQNFSEKKVINVIEIEKKTYYSTLCTQHGKVQVCHERCGLTYEPTLNLAHFEKCAAANGKNCRHCRCGMNEHLHSFEIPVTKPKTINEIIQSKKAAFDKANRDVRAINDHLMLLDFTRDALQNEVDAIKRDLAATIRELKQICSNFNFLEEMKGTIDKLRKEAKVATDMRAKDEFNNTADAIEKLSADFTSKRHVGNKYAFQHDSVFYKNA</sequence>
<evidence type="ECO:0000256" key="1">
    <source>
        <dbReference type="SAM" id="Coils"/>
    </source>
</evidence>
<dbReference type="Gene3D" id="3.40.50.300">
    <property type="entry name" value="P-loop containing nucleotide triphosphate hydrolases"/>
    <property type="match status" value="1"/>
</dbReference>
<dbReference type="Proteomes" id="UP000663852">
    <property type="component" value="Unassembled WGS sequence"/>
</dbReference>